<proteinExistence type="predicted"/>
<dbReference type="OrthoDB" id="1372737at2759"/>
<dbReference type="EMBL" id="KZ662966">
    <property type="protein sequence ID" value="PPS17051.1"/>
    <property type="molecule type" value="Genomic_DNA"/>
</dbReference>
<name>A0A2P5YNB2_GOSBA</name>
<keyword evidence="3" id="KW-0862">Zinc</keyword>
<evidence type="ECO:0000256" key="5">
    <source>
        <dbReference type="SAM" id="MobiDB-lite"/>
    </source>
</evidence>
<keyword evidence="1" id="KW-0479">Metal-binding</keyword>
<feature type="region of interest" description="Disordered" evidence="5">
    <location>
        <begin position="145"/>
        <end position="215"/>
    </location>
</feature>
<feature type="compositionally biased region" description="Acidic residues" evidence="5">
    <location>
        <begin position="195"/>
        <end position="206"/>
    </location>
</feature>
<feature type="domain" description="SWIM-type" evidence="6">
    <location>
        <begin position="609"/>
        <end position="641"/>
    </location>
</feature>
<evidence type="ECO:0000313" key="8">
    <source>
        <dbReference type="Proteomes" id="UP000239757"/>
    </source>
</evidence>
<gene>
    <name evidence="7" type="ORF">GOBAR_AA03538</name>
</gene>
<dbReference type="Pfam" id="PF04434">
    <property type="entry name" value="SWIM"/>
    <property type="match status" value="1"/>
</dbReference>
<organism evidence="7 8">
    <name type="scientific">Gossypium barbadense</name>
    <name type="common">Sea Island cotton</name>
    <name type="synonym">Hibiscus barbadensis</name>
    <dbReference type="NCBI Taxonomy" id="3634"/>
    <lineage>
        <taxon>Eukaryota</taxon>
        <taxon>Viridiplantae</taxon>
        <taxon>Streptophyta</taxon>
        <taxon>Embryophyta</taxon>
        <taxon>Tracheophyta</taxon>
        <taxon>Spermatophyta</taxon>
        <taxon>Magnoliopsida</taxon>
        <taxon>eudicotyledons</taxon>
        <taxon>Gunneridae</taxon>
        <taxon>Pentapetalae</taxon>
        <taxon>rosids</taxon>
        <taxon>malvids</taxon>
        <taxon>Malvales</taxon>
        <taxon>Malvaceae</taxon>
        <taxon>Malvoideae</taxon>
        <taxon>Gossypium</taxon>
    </lineage>
</organism>
<protein>
    <recommendedName>
        <fullName evidence="6">SWIM-type domain-containing protein</fullName>
    </recommendedName>
</protein>
<dbReference type="AlphaFoldDB" id="A0A2P5YNB2"/>
<evidence type="ECO:0000256" key="1">
    <source>
        <dbReference type="ARBA" id="ARBA00022723"/>
    </source>
</evidence>
<sequence>MKVLSIRYRFCASIGPVTYDSFDIKGARSLEAMVQTHLASGASYIKLYVQFALPNDTFAAVVREEYTTPARHSASGLQNTEPLIFGSGMEYTTPARHSVSGWDMHLGGSMFDAGNTYWGTTLTYSAWQSTSNWGCYETPIRRDDVLPMTSTGEGTSYVADDGELDDESDVDPPQEPSRDGTEVGLFSEPEPIPTELEDVEGGLDEEKDPRFRAYSPPAHMHNVDLSADDALEFPDLPHRTHDHISSLLDSSEFEVGKEFSNKDSFFGALKQHSINNGVNYHVVKSKSYKFEAKCAVQDGSCSWKIYASLRKRTGLWEIKKYKGLHTCVAGISQNHPKIDSAMLASLILPTVKAGPRTSVPVLIANIRNQMGYTPSYRKAWIAKQKVLEKMHSGWDASYNEIWQWCQVLERYVPGCITDLQTEPAYYNDRLLRGCQGSLWHRTHHRYCLRHIASNYYRQYPSKGYEISKDRFHEMLAVFHSVNEEGHDYLCNIPFEQWTQAYDGGLRYGHMTSSLDECINSVLKGTRHLPITSVVRETYFRLAALFPKRAASYAGQMQGGHVWCAKVLQEINKAKARANTMHTVCHDRDNLWFRVTEFDKLHQGITGGQYRVHLRNRTCDCGRFDALRYPCAHVIAACQNFHLDPLSYVDDMYKLEYMYNVWRHIFPPVPNERKWPSVSLAPFKLLPDRELWRKPKGRPCSTRIRNNMDIRETTNQQKLCGWCRNPVHTSRSCPNRNS</sequence>
<dbReference type="Proteomes" id="UP000239757">
    <property type="component" value="Unassembled WGS sequence"/>
</dbReference>
<dbReference type="PANTHER" id="PTHR31973">
    <property type="entry name" value="POLYPROTEIN, PUTATIVE-RELATED"/>
    <property type="match status" value="1"/>
</dbReference>
<dbReference type="PANTHER" id="PTHR31973:SF195">
    <property type="entry name" value="MUDR FAMILY TRANSPOSASE"/>
    <property type="match status" value="1"/>
</dbReference>
<evidence type="ECO:0000256" key="3">
    <source>
        <dbReference type="ARBA" id="ARBA00022833"/>
    </source>
</evidence>
<dbReference type="Pfam" id="PF03108">
    <property type="entry name" value="DBD_Tnp_Mut"/>
    <property type="match status" value="1"/>
</dbReference>
<evidence type="ECO:0000256" key="4">
    <source>
        <dbReference type="PROSITE-ProRule" id="PRU00325"/>
    </source>
</evidence>
<dbReference type="GO" id="GO:0008270">
    <property type="term" value="F:zinc ion binding"/>
    <property type="evidence" value="ECO:0007669"/>
    <property type="project" value="UniProtKB-KW"/>
</dbReference>
<dbReference type="PROSITE" id="PS50966">
    <property type="entry name" value="ZF_SWIM"/>
    <property type="match status" value="1"/>
</dbReference>
<accession>A0A2P5YNB2</accession>
<dbReference type="InterPro" id="IPR006564">
    <property type="entry name" value="Znf_PMZ"/>
</dbReference>
<reference evidence="7 8" key="1">
    <citation type="submission" date="2015-01" db="EMBL/GenBank/DDBJ databases">
        <title>Genome of allotetraploid Gossypium barbadense reveals genomic plasticity and fiber elongation in cotton evolution.</title>
        <authorList>
            <person name="Chen X."/>
            <person name="Liu X."/>
            <person name="Zhao B."/>
            <person name="Zheng H."/>
            <person name="Hu Y."/>
            <person name="Lu G."/>
            <person name="Yang C."/>
            <person name="Chen J."/>
            <person name="Shan C."/>
            <person name="Zhang L."/>
            <person name="Zhou Y."/>
            <person name="Wang L."/>
            <person name="Guo W."/>
            <person name="Bai Y."/>
            <person name="Ruan J."/>
            <person name="Shangguan X."/>
            <person name="Mao Y."/>
            <person name="Jiang J."/>
            <person name="Zhu Y."/>
            <person name="Lei J."/>
            <person name="Kang H."/>
            <person name="Chen S."/>
            <person name="He X."/>
            <person name="Wang R."/>
            <person name="Wang Y."/>
            <person name="Chen J."/>
            <person name="Wang L."/>
            <person name="Yu S."/>
            <person name="Wang B."/>
            <person name="Wei J."/>
            <person name="Song S."/>
            <person name="Lu X."/>
            <person name="Gao Z."/>
            <person name="Gu W."/>
            <person name="Deng X."/>
            <person name="Ma D."/>
            <person name="Wang S."/>
            <person name="Liang W."/>
            <person name="Fang L."/>
            <person name="Cai C."/>
            <person name="Zhu X."/>
            <person name="Zhou B."/>
            <person name="Zhang Y."/>
            <person name="Chen Z."/>
            <person name="Xu S."/>
            <person name="Zhu R."/>
            <person name="Wang S."/>
            <person name="Zhang T."/>
            <person name="Zhao G."/>
        </authorList>
    </citation>
    <scope>NUCLEOTIDE SEQUENCE [LARGE SCALE GENOMIC DNA]</scope>
    <source>
        <strain evidence="8">cv. Xinhai21</strain>
        <tissue evidence="7">Leaf</tissue>
    </source>
</reference>
<dbReference type="InterPro" id="IPR004332">
    <property type="entry name" value="Transposase_MuDR"/>
</dbReference>
<dbReference type="SMART" id="SM00575">
    <property type="entry name" value="ZnF_PMZ"/>
    <property type="match status" value="1"/>
</dbReference>
<feature type="compositionally biased region" description="Acidic residues" evidence="5">
    <location>
        <begin position="160"/>
        <end position="172"/>
    </location>
</feature>
<dbReference type="InterPro" id="IPR007527">
    <property type="entry name" value="Znf_SWIM"/>
</dbReference>
<evidence type="ECO:0000313" key="7">
    <source>
        <dbReference type="EMBL" id="PPS17051.1"/>
    </source>
</evidence>
<keyword evidence="2 4" id="KW-0863">Zinc-finger</keyword>
<evidence type="ECO:0000256" key="2">
    <source>
        <dbReference type="ARBA" id="ARBA00022771"/>
    </source>
</evidence>
<evidence type="ECO:0000259" key="6">
    <source>
        <dbReference type="PROSITE" id="PS50966"/>
    </source>
</evidence>